<dbReference type="Pfam" id="PF13460">
    <property type="entry name" value="NAD_binding_10"/>
    <property type="match status" value="1"/>
</dbReference>
<comment type="caution">
    <text evidence="2">The sequence shown here is derived from an EMBL/GenBank/DDBJ whole genome shotgun (WGS) entry which is preliminary data.</text>
</comment>
<evidence type="ECO:0000313" key="2">
    <source>
        <dbReference type="EMBL" id="OLZ52361.1"/>
    </source>
</evidence>
<dbReference type="AlphaFoldDB" id="A0A1R0KUR9"/>
<keyword evidence="3" id="KW-1185">Reference proteome</keyword>
<dbReference type="InterPro" id="IPR016040">
    <property type="entry name" value="NAD(P)-bd_dom"/>
</dbReference>
<dbReference type="PANTHER" id="PTHR43162">
    <property type="match status" value="1"/>
</dbReference>
<gene>
    <name evidence="2" type="ORF">BS329_13605</name>
</gene>
<evidence type="ECO:0000259" key="1">
    <source>
        <dbReference type="Pfam" id="PF13460"/>
    </source>
</evidence>
<dbReference type="SUPFAM" id="SSF51735">
    <property type="entry name" value="NAD(P)-binding Rossmann-fold domains"/>
    <property type="match status" value="1"/>
</dbReference>
<dbReference type="PANTHER" id="PTHR43162:SF1">
    <property type="entry name" value="PRESTALK A DIFFERENTIATION PROTEIN A"/>
    <property type="match status" value="1"/>
</dbReference>
<name>A0A1R0KUR9_9PSEU</name>
<dbReference type="Gene3D" id="3.90.25.10">
    <property type="entry name" value="UDP-galactose 4-epimerase, domain 1"/>
    <property type="match status" value="1"/>
</dbReference>
<dbReference type="OrthoDB" id="3250520at2"/>
<dbReference type="STRING" id="76021.BS329_13605"/>
<proteinExistence type="predicted"/>
<dbReference type="InterPro" id="IPR036291">
    <property type="entry name" value="NAD(P)-bd_dom_sf"/>
</dbReference>
<dbReference type="RefSeq" id="WP_076160334.1">
    <property type="nucleotide sequence ID" value="NZ_JBEZVB010000020.1"/>
</dbReference>
<accession>A0A1R0KUR9</accession>
<reference evidence="2 3" key="1">
    <citation type="submission" date="2016-01" db="EMBL/GenBank/DDBJ databases">
        <title>Amycolatopsis coloradensis genome sequencing and assembly.</title>
        <authorList>
            <person name="Mayilraj S."/>
        </authorList>
    </citation>
    <scope>NUCLEOTIDE SEQUENCE [LARGE SCALE GENOMIC DNA]</scope>
    <source>
        <strain evidence="2 3">DSM 44225</strain>
    </source>
</reference>
<feature type="domain" description="NAD(P)-binding" evidence="1">
    <location>
        <begin position="9"/>
        <end position="169"/>
    </location>
</feature>
<sequence length="272" mass="29376">MTTTTLVLGGTGKTGRHVVSGLRAAGHRVRPASRSGEVRFDWTDESTWDAAVTGADAAYLVFPDDDVTGARPFIRFAVEHGVRRLVALSGRGIEEYGLPELMDVEHAVRESGVDWTILRPSWFNQNFDLGQFRDYVLAGDLRVPTGDGREPFIDATDIAAVAVAALTDPRHTGQTYELTGPRSLSFGDAAAEIASASGRKVTFTDVTDDEFLKEQEAAGVPESWAKLLAMVFGRIRRGEHEPVSPDVAAVLGRDPIDFAGYATAAWGRGAAW</sequence>
<organism evidence="2 3">
    <name type="scientific">Amycolatopsis coloradensis</name>
    <dbReference type="NCBI Taxonomy" id="76021"/>
    <lineage>
        <taxon>Bacteria</taxon>
        <taxon>Bacillati</taxon>
        <taxon>Actinomycetota</taxon>
        <taxon>Actinomycetes</taxon>
        <taxon>Pseudonocardiales</taxon>
        <taxon>Pseudonocardiaceae</taxon>
        <taxon>Amycolatopsis</taxon>
    </lineage>
</organism>
<dbReference type="Proteomes" id="UP000187486">
    <property type="component" value="Unassembled WGS sequence"/>
</dbReference>
<protein>
    <submittedName>
        <fullName evidence="2">NAD(P)-dependent oxidoreductase</fullName>
    </submittedName>
</protein>
<dbReference type="EMBL" id="MQUQ01000006">
    <property type="protein sequence ID" value="OLZ52361.1"/>
    <property type="molecule type" value="Genomic_DNA"/>
</dbReference>
<dbReference type="Gene3D" id="3.40.50.720">
    <property type="entry name" value="NAD(P)-binding Rossmann-like Domain"/>
    <property type="match status" value="1"/>
</dbReference>
<evidence type="ECO:0000313" key="3">
    <source>
        <dbReference type="Proteomes" id="UP000187486"/>
    </source>
</evidence>
<dbReference type="InterPro" id="IPR051604">
    <property type="entry name" value="Ergot_Alk_Oxidoreductase"/>
</dbReference>